<gene>
    <name evidence="2" type="ORF">K443DRAFT_680915</name>
</gene>
<evidence type="ECO:0000256" key="1">
    <source>
        <dbReference type="SAM" id="MobiDB-lite"/>
    </source>
</evidence>
<keyword evidence="3" id="KW-1185">Reference proteome</keyword>
<dbReference type="Proteomes" id="UP000054477">
    <property type="component" value="Unassembled WGS sequence"/>
</dbReference>
<accession>A0A0C9XQA6</accession>
<sequence length="53" mass="5990">MSDAKWKVRGSSERAGYGEEVKGENNDDAGLFLSYRMKIFIVVSYRIVSTKAE</sequence>
<feature type="region of interest" description="Disordered" evidence="1">
    <location>
        <begin position="1"/>
        <end position="20"/>
    </location>
</feature>
<name>A0A0C9XQA6_9AGAR</name>
<evidence type="ECO:0000313" key="3">
    <source>
        <dbReference type="Proteomes" id="UP000054477"/>
    </source>
</evidence>
<proteinExistence type="predicted"/>
<dbReference type="EMBL" id="KN838674">
    <property type="protein sequence ID" value="KIJ98197.1"/>
    <property type="molecule type" value="Genomic_DNA"/>
</dbReference>
<evidence type="ECO:0000313" key="2">
    <source>
        <dbReference type="EMBL" id="KIJ98197.1"/>
    </source>
</evidence>
<dbReference type="HOGENOM" id="CLU_3069020_0_0_1"/>
<reference evidence="3" key="2">
    <citation type="submission" date="2015-01" db="EMBL/GenBank/DDBJ databases">
        <title>Evolutionary Origins and Diversification of the Mycorrhizal Mutualists.</title>
        <authorList>
            <consortium name="DOE Joint Genome Institute"/>
            <consortium name="Mycorrhizal Genomics Consortium"/>
            <person name="Kohler A."/>
            <person name="Kuo A."/>
            <person name="Nagy L.G."/>
            <person name="Floudas D."/>
            <person name="Copeland A."/>
            <person name="Barry K.W."/>
            <person name="Cichocki N."/>
            <person name="Veneault-Fourrey C."/>
            <person name="LaButti K."/>
            <person name="Lindquist E.A."/>
            <person name="Lipzen A."/>
            <person name="Lundell T."/>
            <person name="Morin E."/>
            <person name="Murat C."/>
            <person name="Riley R."/>
            <person name="Ohm R."/>
            <person name="Sun H."/>
            <person name="Tunlid A."/>
            <person name="Henrissat B."/>
            <person name="Grigoriev I.V."/>
            <person name="Hibbett D.S."/>
            <person name="Martin F."/>
        </authorList>
    </citation>
    <scope>NUCLEOTIDE SEQUENCE [LARGE SCALE GENOMIC DNA]</scope>
    <source>
        <strain evidence="3">LaAM-08-1</strain>
    </source>
</reference>
<reference evidence="2 3" key="1">
    <citation type="submission" date="2014-04" db="EMBL/GenBank/DDBJ databases">
        <authorList>
            <consortium name="DOE Joint Genome Institute"/>
            <person name="Kuo A."/>
            <person name="Kohler A."/>
            <person name="Nagy L.G."/>
            <person name="Floudas D."/>
            <person name="Copeland A."/>
            <person name="Barry K.W."/>
            <person name="Cichocki N."/>
            <person name="Veneault-Fourrey C."/>
            <person name="LaButti K."/>
            <person name="Lindquist E.A."/>
            <person name="Lipzen A."/>
            <person name="Lundell T."/>
            <person name="Morin E."/>
            <person name="Murat C."/>
            <person name="Sun H."/>
            <person name="Tunlid A."/>
            <person name="Henrissat B."/>
            <person name="Grigoriev I.V."/>
            <person name="Hibbett D.S."/>
            <person name="Martin F."/>
            <person name="Nordberg H.P."/>
            <person name="Cantor M.N."/>
            <person name="Hua S.X."/>
        </authorList>
    </citation>
    <scope>NUCLEOTIDE SEQUENCE [LARGE SCALE GENOMIC DNA]</scope>
    <source>
        <strain evidence="2 3">LaAM-08-1</strain>
    </source>
</reference>
<protein>
    <submittedName>
        <fullName evidence="2">Uncharacterized protein</fullName>
    </submittedName>
</protein>
<organism evidence="2 3">
    <name type="scientific">Laccaria amethystina LaAM-08-1</name>
    <dbReference type="NCBI Taxonomy" id="1095629"/>
    <lineage>
        <taxon>Eukaryota</taxon>
        <taxon>Fungi</taxon>
        <taxon>Dikarya</taxon>
        <taxon>Basidiomycota</taxon>
        <taxon>Agaricomycotina</taxon>
        <taxon>Agaricomycetes</taxon>
        <taxon>Agaricomycetidae</taxon>
        <taxon>Agaricales</taxon>
        <taxon>Agaricineae</taxon>
        <taxon>Hydnangiaceae</taxon>
        <taxon>Laccaria</taxon>
    </lineage>
</organism>
<dbReference type="AlphaFoldDB" id="A0A0C9XQA6"/>